<feature type="chain" id="PRO_5023064496" evidence="2">
    <location>
        <begin position="28"/>
        <end position="171"/>
    </location>
</feature>
<dbReference type="Proteomes" id="UP000316095">
    <property type="component" value="Unassembled WGS sequence"/>
</dbReference>
<proteinExistence type="predicted"/>
<dbReference type="RefSeq" id="WP_146505793.1">
    <property type="nucleotide sequence ID" value="NZ_SJPG01000001.1"/>
</dbReference>
<evidence type="ECO:0000256" key="2">
    <source>
        <dbReference type="SAM" id="SignalP"/>
    </source>
</evidence>
<accession>A0A5C5XM63</accession>
<dbReference type="EMBL" id="SJPG01000001">
    <property type="protein sequence ID" value="TWT64050.1"/>
    <property type="molecule type" value="Genomic_DNA"/>
</dbReference>
<protein>
    <submittedName>
        <fullName evidence="3">Uncharacterized protein</fullName>
    </submittedName>
</protein>
<keyword evidence="2" id="KW-0732">Signal</keyword>
<feature type="region of interest" description="Disordered" evidence="1">
    <location>
        <begin position="113"/>
        <end position="133"/>
    </location>
</feature>
<evidence type="ECO:0000313" key="3">
    <source>
        <dbReference type="EMBL" id="TWT64050.1"/>
    </source>
</evidence>
<comment type="caution">
    <text evidence="3">The sequence shown here is derived from an EMBL/GenBank/DDBJ whole genome shotgun (WGS) entry which is preliminary data.</text>
</comment>
<name>A0A5C5XM63_9PLAN</name>
<gene>
    <name evidence="3" type="ORF">Pan54_48110</name>
</gene>
<dbReference type="AlphaFoldDB" id="A0A5C5XM63"/>
<feature type="signal peptide" evidence="2">
    <location>
        <begin position="1"/>
        <end position="27"/>
    </location>
</feature>
<reference evidence="3 4" key="1">
    <citation type="submission" date="2019-02" db="EMBL/GenBank/DDBJ databases">
        <title>Deep-cultivation of Planctomycetes and their phenomic and genomic characterization uncovers novel biology.</title>
        <authorList>
            <person name="Wiegand S."/>
            <person name="Jogler M."/>
            <person name="Boedeker C."/>
            <person name="Pinto D."/>
            <person name="Vollmers J."/>
            <person name="Rivas-Marin E."/>
            <person name="Kohn T."/>
            <person name="Peeters S.H."/>
            <person name="Heuer A."/>
            <person name="Rast P."/>
            <person name="Oberbeckmann S."/>
            <person name="Bunk B."/>
            <person name="Jeske O."/>
            <person name="Meyerdierks A."/>
            <person name="Storesund J.E."/>
            <person name="Kallscheuer N."/>
            <person name="Luecker S."/>
            <person name="Lage O.M."/>
            <person name="Pohl T."/>
            <person name="Merkel B.J."/>
            <person name="Hornburger P."/>
            <person name="Mueller R.-W."/>
            <person name="Bruemmer F."/>
            <person name="Labrenz M."/>
            <person name="Spormann A.M."/>
            <person name="Op Den Camp H."/>
            <person name="Overmann J."/>
            <person name="Amann R."/>
            <person name="Jetten M.S.M."/>
            <person name="Mascher T."/>
            <person name="Medema M.H."/>
            <person name="Devos D.P."/>
            <person name="Kaster A.-K."/>
            <person name="Ovreas L."/>
            <person name="Rohde M."/>
            <person name="Galperin M.Y."/>
            <person name="Jogler C."/>
        </authorList>
    </citation>
    <scope>NUCLEOTIDE SEQUENCE [LARGE SCALE GENOMIC DNA]</scope>
    <source>
        <strain evidence="3 4">Pan54</strain>
    </source>
</reference>
<organism evidence="3 4">
    <name type="scientific">Rubinisphaera italica</name>
    <dbReference type="NCBI Taxonomy" id="2527969"/>
    <lineage>
        <taxon>Bacteria</taxon>
        <taxon>Pseudomonadati</taxon>
        <taxon>Planctomycetota</taxon>
        <taxon>Planctomycetia</taxon>
        <taxon>Planctomycetales</taxon>
        <taxon>Planctomycetaceae</taxon>
        <taxon>Rubinisphaera</taxon>
    </lineage>
</organism>
<evidence type="ECO:0000256" key="1">
    <source>
        <dbReference type="SAM" id="MobiDB-lite"/>
    </source>
</evidence>
<sequence length="171" mass="18087" precursor="true">MKSFKFALILLGVVAVTASVFVQSAQAQRYRCYGATSTLVAPSQFGTFSTFGTGLPVVGAVYEPYVVTNSLFSNSVAGSFGTFSANSSLERAFANQLASKIIAQAEFNEVSDGAFDGGGGADKKDESDCEKEKMKSDIETLQADVKGIDEKLDKLIAALVKKGTIKEADLK</sequence>
<evidence type="ECO:0000313" key="4">
    <source>
        <dbReference type="Proteomes" id="UP000316095"/>
    </source>
</evidence>
<feature type="compositionally biased region" description="Basic and acidic residues" evidence="1">
    <location>
        <begin position="121"/>
        <end position="133"/>
    </location>
</feature>
<keyword evidence="4" id="KW-1185">Reference proteome</keyword>